<proteinExistence type="inferred from homology"/>
<dbReference type="PANTHER" id="PTHR45779:SF7">
    <property type="entry name" value="PEPTIDYLPROLYL ISOMERASE"/>
    <property type="match status" value="1"/>
</dbReference>
<protein>
    <recommendedName>
        <fullName evidence="5">Peptidyl-prolyl cis-trans isomerase</fullName>
        <ecNumber evidence="5">5.2.1.8</ecNumber>
    </recommendedName>
</protein>
<dbReference type="Gene3D" id="3.10.50.40">
    <property type="match status" value="1"/>
</dbReference>
<dbReference type="InterPro" id="IPR001179">
    <property type="entry name" value="PPIase_FKBP_dom"/>
</dbReference>
<evidence type="ECO:0000256" key="3">
    <source>
        <dbReference type="ARBA" id="ARBA00023235"/>
    </source>
</evidence>
<keyword evidence="2 4" id="KW-0697">Rotamase</keyword>
<dbReference type="GO" id="GO:0003755">
    <property type="term" value="F:peptidyl-prolyl cis-trans isomerase activity"/>
    <property type="evidence" value="ECO:0007669"/>
    <property type="project" value="UniProtKB-UniRule"/>
</dbReference>
<comment type="similarity">
    <text evidence="5">Belongs to the FKBP-type PPIase family.</text>
</comment>
<dbReference type="InterPro" id="IPR046357">
    <property type="entry name" value="PPIase_dom_sf"/>
</dbReference>
<name>A0A847ET97_9BACT</name>
<dbReference type="AlphaFoldDB" id="A0A847ET97"/>
<feature type="domain" description="PPIase FKBP-type" evidence="7">
    <location>
        <begin position="76"/>
        <end position="164"/>
    </location>
</feature>
<evidence type="ECO:0000259" key="7">
    <source>
        <dbReference type="PROSITE" id="PS50059"/>
    </source>
</evidence>
<comment type="caution">
    <text evidence="8">The sequence shown here is derived from an EMBL/GenBank/DDBJ whole genome shotgun (WGS) entry which is preliminary data.</text>
</comment>
<reference evidence="8 9" key="1">
    <citation type="journal article" date="2020" name="Biotechnol. Biofuels">
        <title>New insights from the biogas microbiome by comprehensive genome-resolved metagenomics of nearly 1600 species originating from multiple anaerobic digesters.</title>
        <authorList>
            <person name="Campanaro S."/>
            <person name="Treu L."/>
            <person name="Rodriguez-R L.M."/>
            <person name="Kovalovszki A."/>
            <person name="Ziels R.M."/>
            <person name="Maus I."/>
            <person name="Zhu X."/>
            <person name="Kougias P.G."/>
            <person name="Basile A."/>
            <person name="Luo G."/>
            <person name="Schluter A."/>
            <person name="Konstantinidis K.T."/>
            <person name="Angelidaki I."/>
        </authorList>
    </citation>
    <scope>NUCLEOTIDE SEQUENCE [LARGE SCALE GENOMIC DNA]</scope>
    <source>
        <strain evidence="8">AS06rmzACSIP_421</strain>
    </source>
</reference>
<gene>
    <name evidence="8" type="ORF">GX618_01920</name>
</gene>
<evidence type="ECO:0000256" key="5">
    <source>
        <dbReference type="RuleBase" id="RU003915"/>
    </source>
</evidence>
<comment type="catalytic activity">
    <reaction evidence="1 4 5">
        <text>[protein]-peptidylproline (omega=180) = [protein]-peptidylproline (omega=0)</text>
        <dbReference type="Rhea" id="RHEA:16237"/>
        <dbReference type="Rhea" id="RHEA-COMP:10747"/>
        <dbReference type="Rhea" id="RHEA-COMP:10748"/>
        <dbReference type="ChEBI" id="CHEBI:83833"/>
        <dbReference type="ChEBI" id="CHEBI:83834"/>
        <dbReference type="EC" id="5.2.1.8"/>
    </reaction>
</comment>
<organism evidence="8 9">
    <name type="scientific">Candidatus Dojkabacteria bacterium</name>
    <dbReference type="NCBI Taxonomy" id="2099670"/>
    <lineage>
        <taxon>Bacteria</taxon>
        <taxon>Candidatus Dojkabacteria</taxon>
    </lineage>
</organism>
<dbReference type="Proteomes" id="UP000554004">
    <property type="component" value="Unassembled WGS sequence"/>
</dbReference>
<dbReference type="Pfam" id="PF00254">
    <property type="entry name" value="FKBP_C"/>
    <property type="match status" value="1"/>
</dbReference>
<evidence type="ECO:0000313" key="8">
    <source>
        <dbReference type="EMBL" id="NLE31011.1"/>
    </source>
</evidence>
<keyword evidence="3 4" id="KW-0413">Isomerase</keyword>
<accession>A0A847ET97</accession>
<evidence type="ECO:0000256" key="1">
    <source>
        <dbReference type="ARBA" id="ARBA00000971"/>
    </source>
</evidence>
<dbReference type="PANTHER" id="PTHR45779">
    <property type="entry name" value="PEPTIDYLPROLYL ISOMERASE"/>
    <property type="match status" value="1"/>
</dbReference>
<dbReference type="EMBL" id="JAAZAL010000073">
    <property type="protein sequence ID" value="NLE31011.1"/>
    <property type="molecule type" value="Genomic_DNA"/>
</dbReference>
<evidence type="ECO:0000256" key="2">
    <source>
        <dbReference type="ARBA" id="ARBA00023110"/>
    </source>
</evidence>
<keyword evidence="6" id="KW-1133">Transmembrane helix</keyword>
<keyword evidence="6" id="KW-0812">Transmembrane</keyword>
<evidence type="ECO:0000256" key="4">
    <source>
        <dbReference type="PROSITE-ProRule" id="PRU00277"/>
    </source>
</evidence>
<evidence type="ECO:0000256" key="6">
    <source>
        <dbReference type="SAM" id="Phobius"/>
    </source>
</evidence>
<keyword evidence="6" id="KW-0472">Membrane</keyword>
<feature type="transmembrane region" description="Helical" evidence="6">
    <location>
        <begin position="12"/>
        <end position="30"/>
    </location>
</feature>
<dbReference type="FunFam" id="3.10.50.40:FF:000006">
    <property type="entry name" value="Peptidyl-prolyl cis-trans isomerase"/>
    <property type="match status" value="1"/>
</dbReference>
<sequence>MAEEKKGNIVPIAISLVFVLILAVGVYYLISNKNTTPVDNEINLVEEQEEMNTVQDFDEFTFNTITPGTGAEAVLGNKVSVHYEGTLIDGTKFDSSYDRGIPFEFILGGGEVIQGWEEGVLGMKVGEVRELKIPSSMGYGEYGAGSMIPGKAGLIFKVELLEIK</sequence>
<dbReference type="SUPFAM" id="SSF54534">
    <property type="entry name" value="FKBP-like"/>
    <property type="match status" value="1"/>
</dbReference>
<dbReference type="EC" id="5.2.1.8" evidence="5"/>
<evidence type="ECO:0000313" key="9">
    <source>
        <dbReference type="Proteomes" id="UP000554004"/>
    </source>
</evidence>
<dbReference type="InterPro" id="IPR044609">
    <property type="entry name" value="FKBP2/11"/>
</dbReference>
<dbReference type="PROSITE" id="PS50059">
    <property type="entry name" value="FKBP_PPIASE"/>
    <property type="match status" value="1"/>
</dbReference>